<keyword evidence="1" id="KW-0812">Transmembrane</keyword>
<dbReference type="Gene3D" id="2.60.320.10">
    <property type="entry name" value="N-utilization substance G protein NusG, insert domain"/>
    <property type="match status" value="1"/>
</dbReference>
<feature type="transmembrane region" description="Helical" evidence="1">
    <location>
        <begin position="12"/>
        <end position="37"/>
    </location>
</feature>
<organism evidence="2 3">
    <name type="scientific">Candidatus Scatoplasma merdavium</name>
    <dbReference type="NCBI Taxonomy" id="2840932"/>
    <lineage>
        <taxon>Bacteria</taxon>
        <taxon>Bacillati</taxon>
        <taxon>Bacillota</taxon>
        <taxon>Bacilli</taxon>
        <taxon>Bacillales</taxon>
        <taxon>Candidatus Scatoplasma</taxon>
    </lineage>
</organism>
<evidence type="ECO:0000256" key="1">
    <source>
        <dbReference type="SAM" id="Phobius"/>
    </source>
</evidence>
<proteinExistence type="predicted"/>
<dbReference type="Proteomes" id="UP000823629">
    <property type="component" value="Unassembled WGS sequence"/>
</dbReference>
<dbReference type="EMBL" id="JADING010000094">
    <property type="protein sequence ID" value="MBO8414490.1"/>
    <property type="molecule type" value="Genomic_DNA"/>
</dbReference>
<reference evidence="2" key="2">
    <citation type="journal article" date="2021" name="PeerJ">
        <title>Extensive microbial diversity within the chicken gut microbiome revealed by metagenomics and culture.</title>
        <authorList>
            <person name="Gilroy R."/>
            <person name="Ravi A."/>
            <person name="Getino M."/>
            <person name="Pursley I."/>
            <person name="Horton D.L."/>
            <person name="Alikhan N.F."/>
            <person name="Baker D."/>
            <person name="Gharbi K."/>
            <person name="Hall N."/>
            <person name="Watson M."/>
            <person name="Adriaenssens E.M."/>
            <person name="Foster-Nyarko E."/>
            <person name="Jarju S."/>
            <person name="Secka A."/>
            <person name="Antonio M."/>
            <person name="Oren A."/>
            <person name="Chaudhuri R.R."/>
            <person name="La Ragione R."/>
            <person name="Hildebrand F."/>
            <person name="Pallen M.J."/>
        </authorList>
    </citation>
    <scope>NUCLEOTIDE SEQUENCE</scope>
    <source>
        <strain evidence="2">1748</strain>
    </source>
</reference>
<evidence type="ECO:0000313" key="3">
    <source>
        <dbReference type="Proteomes" id="UP000823629"/>
    </source>
</evidence>
<name>A0A9D9GSU6_9BACL</name>
<dbReference type="AlphaFoldDB" id="A0A9D9GSU6"/>
<accession>A0A9D9GSU6</accession>
<dbReference type="InterPro" id="IPR038690">
    <property type="entry name" value="NusG_2_sf"/>
</dbReference>
<comment type="caution">
    <text evidence="2">The sequence shown here is derived from an EMBL/GenBank/DDBJ whole genome shotgun (WGS) entry which is preliminary data.</text>
</comment>
<evidence type="ECO:0000313" key="2">
    <source>
        <dbReference type="EMBL" id="MBO8414490.1"/>
    </source>
</evidence>
<keyword evidence="1" id="KW-1133">Transmembrane helix</keyword>
<sequence>MEKSEEKVAKRLKFNLIDVICLAVIVVSIAGVFIWALTSIYTPKSALSSLYIRYQNSVVASSLPLYDSNGESLTYCLSFRRELKDGEEYKKTYESYVGELVEKEIDVSELMYASYDILNGFYLVVSDSFEDFQSFATLYGPQVDCLIYNGGFRIVQEDSPDHICSNQGYMDFVNYPVVCLPNSMYFWIVNSDYEGPDA</sequence>
<protein>
    <submittedName>
        <fullName evidence="2">NusG domain II-containing protein</fullName>
    </submittedName>
</protein>
<keyword evidence="1" id="KW-0472">Membrane</keyword>
<dbReference type="Pfam" id="PF07009">
    <property type="entry name" value="NusG_II"/>
    <property type="match status" value="1"/>
</dbReference>
<gene>
    <name evidence="2" type="ORF">IAC78_03350</name>
</gene>
<reference evidence="2" key="1">
    <citation type="submission" date="2020-10" db="EMBL/GenBank/DDBJ databases">
        <authorList>
            <person name="Gilroy R."/>
        </authorList>
    </citation>
    <scope>NUCLEOTIDE SEQUENCE</scope>
    <source>
        <strain evidence="2">1748</strain>
    </source>
</reference>